<evidence type="ECO:0000313" key="1">
    <source>
        <dbReference type="EMBL" id="GAG34570.1"/>
    </source>
</evidence>
<feature type="non-terminal residue" evidence="1">
    <location>
        <position position="1"/>
    </location>
</feature>
<organism evidence="1">
    <name type="scientific">marine sediment metagenome</name>
    <dbReference type="NCBI Taxonomy" id="412755"/>
    <lineage>
        <taxon>unclassified sequences</taxon>
        <taxon>metagenomes</taxon>
        <taxon>ecological metagenomes</taxon>
    </lineage>
</organism>
<feature type="non-terminal residue" evidence="1">
    <location>
        <position position="253"/>
    </location>
</feature>
<protein>
    <recommendedName>
        <fullName evidence="2">Glycosyltransferase</fullName>
    </recommendedName>
</protein>
<dbReference type="EMBL" id="BARS01040329">
    <property type="protein sequence ID" value="GAG34570.1"/>
    <property type="molecule type" value="Genomic_DNA"/>
</dbReference>
<dbReference type="Pfam" id="PF13692">
    <property type="entry name" value="Glyco_trans_1_4"/>
    <property type="match status" value="1"/>
</dbReference>
<reference evidence="1" key="1">
    <citation type="journal article" date="2014" name="Front. Microbiol.">
        <title>High frequency of phylogenetically diverse reductive dehalogenase-homologous genes in deep subseafloor sedimentary metagenomes.</title>
        <authorList>
            <person name="Kawai M."/>
            <person name="Futagami T."/>
            <person name="Toyoda A."/>
            <person name="Takaki Y."/>
            <person name="Nishi S."/>
            <person name="Hori S."/>
            <person name="Arai W."/>
            <person name="Tsubouchi T."/>
            <person name="Morono Y."/>
            <person name="Uchiyama I."/>
            <person name="Ito T."/>
            <person name="Fujiyama A."/>
            <person name="Inagaki F."/>
            <person name="Takami H."/>
        </authorList>
    </citation>
    <scope>NUCLEOTIDE SEQUENCE</scope>
    <source>
        <strain evidence="1">Expedition CK06-06</strain>
    </source>
</reference>
<evidence type="ECO:0008006" key="2">
    <source>
        <dbReference type="Google" id="ProtNLM"/>
    </source>
</evidence>
<comment type="caution">
    <text evidence="1">The sequence shown here is derived from an EMBL/GenBank/DDBJ whole genome shotgun (WGS) entry which is preliminary data.</text>
</comment>
<name>X0WV90_9ZZZZ</name>
<sequence length="253" mass="28885">SPAACNVAIKMKNRKLIYQRTDRLEEYPNVDVEVIRRYDLALKANADLTIFANEQLYEQENGQCKKAVFLDHGVDFDAFATAENNKEIPSDIMDINRPIVGFFGGIDDHTSDIDLVKKVIDLLPEMSFVFIGNSSIDCGELLSKKNVRMLGQKPYEQIPHYGKCFNVAIMPWRQNRWIEACNPIKLKEYLALGKPVVSTPFTELQKYRDVVYQADTPEEFAKCIEKALAENSPERIAARKKKVETSTWNSKAE</sequence>
<dbReference type="Gene3D" id="3.40.50.2000">
    <property type="entry name" value="Glycogen Phosphorylase B"/>
    <property type="match status" value="1"/>
</dbReference>
<proteinExistence type="predicted"/>
<gene>
    <name evidence="1" type="ORF">S01H1_61498</name>
</gene>
<accession>X0WV90</accession>
<dbReference type="AlphaFoldDB" id="X0WV90"/>
<dbReference type="SUPFAM" id="SSF53756">
    <property type="entry name" value="UDP-Glycosyltransferase/glycogen phosphorylase"/>
    <property type="match status" value="1"/>
</dbReference>